<reference evidence="1" key="1">
    <citation type="submission" date="2018-06" db="EMBL/GenBank/DDBJ databases">
        <authorList>
            <person name="Zhirakovskaya E."/>
        </authorList>
    </citation>
    <scope>NUCLEOTIDE SEQUENCE</scope>
</reference>
<evidence type="ECO:0000313" key="1">
    <source>
        <dbReference type="EMBL" id="VAX25199.1"/>
    </source>
</evidence>
<name>A0A3B1C4V3_9ZZZZ</name>
<sequence length="44" mass="5233">EIGRDVVIVGRIKKIEIWSVERHKRIKAAYDPEKLSKRLRELGF</sequence>
<dbReference type="EMBL" id="UOGB01000321">
    <property type="protein sequence ID" value="VAX25199.1"/>
    <property type="molecule type" value="Genomic_DNA"/>
</dbReference>
<protein>
    <submittedName>
        <fullName evidence="1">Uncharacterized protein</fullName>
    </submittedName>
</protein>
<dbReference type="AlphaFoldDB" id="A0A3B1C4V3"/>
<gene>
    <name evidence="1" type="ORF">MNBD_NITROSPINAE03-2014</name>
</gene>
<organism evidence="1">
    <name type="scientific">hydrothermal vent metagenome</name>
    <dbReference type="NCBI Taxonomy" id="652676"/>
    <lineage>
        <taxon>unclassified sequences</taxon>
        <taxon>metagenomes</taxon>
        <taxon>ecological metagenomes</taxon>
    </lineage>
</organism>
<feature type="non-terminal residue" evidence="1">
    <location>
        <position position="1"/>
    </location>
</feature>
<proteinExistence type="predicted"/>
<accession>A0A3B1C4V3</accession>